<evidence type="ECO:0000313" key="3">
    <source>
        <dbReference type="Proteomes" id="UP001195941"/>
    </source>
</evidence>
<proteinExistence type="predicted"/>
<dbReference type="EMBL" id="JADMKU010000036">
    <property type="protein sequence ID" value="MBR9653528.1"/>
    <property type="molecule type" value="Genomic_DNA"/>
</dbReference>
<dbReference type="Proteomes" id="UP001195941">
    <property type="component" value="Unassembled WGS sequence"/>
</dbReference>
<reference evidence="2 3" key="1">
    <citation type="journal article" date="2021" name="Arch. Microbiol.">
        <title>Thalassobius aquimarinus sp. nov., isolated from the Sea of Japan seashore.</title>
        <authorList>
            <person name="Kurilenko V.V."/>
            <person name="Romanenko L.A."/>
            <person name="Chernysheva N.Y."/>
            <person name="Velansky P.V."/>
            <person name="Tekutyeva L.A."/>
            <person name="Isaeva M.P."/>
            <person name="Mikhailov V.V."/>
        </authorList>
    </citation>
    <scope>NUCLEOTIDE SEQUENCE [LARGE SCALE GENOMIC DNA]</scope>
    <source>
        <strain evidence="2 3">KMM 8518</strain>
    </source>
</reference>
<dbReference type="Pfam" id="PF12728">
    <property type="entry name" value="HTH_17"/>
    <property type="match status" value="1"/>
</dbReference>
<evidence type="ECO:0000259" key="1">
    <source>
        <dbReference type="Pfam" id="PF12728"/>
    </source>
</evidence>
<dbReference type="InterPro" id="IPR009061">
    <property type="entry name" value="DNA-bd_dom_put_sf"/>
</dbReference>
<sequence>MAADFLCQSVRTIQKWRVTGFGPKFYKSGRSIRYRRRDLLAWGDERRRKSTTLSGV</sequence>
<dbReference type="InterPro" id="IPR036388">
    <property type="entry name" value="WH-like_DNA-bd_sf"/>
</dbReference>
<protein>
    <submittedName>
        <fullName evidence="2">Helix-turn-helix domain-containing protein</fullName>
    </submittedName>
</protein>
<name>A0ABS5HX31_9RHOB</name>
<organism evidence="2 3">
    <name type="scientific">Thalassovita aquimarina</name>
    <dbReference type="NCBI Taxonomy" id="2785917"/>
    <lineage>
        <taxon>Bacteria</taxon>
        <taxon>Pseudomonadati</taxon>
        <taxon>Pseudomonadota</taxon>
        <taxon>Alphaproteobacteria</taxon>
        <taxon>Rhodobacterales</taxon>
        <taxon>Roseobacteraceae</taxon>
        <taxon>Thalassovita</taxon>
    </lineage>
</organism>
<evidence type="ECO:0000313" key="2">
    <source>
        <dbReference type="EMBL" id="MBR9653528.1"/>
    </source>
</evidence>
<comment type="caution">
    <text evidence="2">The sequence shown here is derived from an EMBL/GenBank/DDBJ whole genome shotgun (WGS) entry which is preliminary data.</text>
</comment>
<accession>A0ABS5HX31</accession>
<dbReference type="InterPro" id="IPR041657">
    <property type="entry name" value="HTH_17"/>
</dbReference>
<dbReference type="SUPFAM" id="SSF46955">
    <property type="entry name" value="Putative DNA-binding domain"/>
    <property type="match status" value="1"/>
</dbReference>
<keyword evidence="3" id="KW-1185">Reference proteome</keyword>
<dbReference type="Gene3D" id="1.10.10.10">
    <property type="entry name" value="Winged helix-like DNA-binding domain superfamily/Winged helix DNA-binding domain"/>
    <property type="match status" value="1"/>
</dbReference>
<gene>
    <name evidence="2" type="ORF">IT775_20625</name>
</gene>
<feature type="domain" description="Helix-turn-helix" evidence="1">
    <location>
        <begin position="2"/>
        <end position="42"/>
    </location>
</feature>